<keyword evidence="10" id="KW-1185">Reference proteome</keyword>
<dbReference type="Pfam" id="PF17917">
    <property type="entry name" value="RT_RNaseH"/>
    <property type="match status" value="1"/>
</dbReference>
<dbReference type="CDD" id="cd09274">
    <property type="entry name" value="RNase_HI_RT_Ty3"/>
    <property type="match status" value="1"/>
</dbReference>
<evidence type="ECO:0000259" key="8">
    <source>
        <dbReference type="PROSITE" id="PS50878"/>
    </source>
</evidence>
<dbReference type="CDD" id="cd01647">
    <property type="entry name" value="RT_LTR"/>
    <property type="match status" value="1"/>
</dbReference>
<evidence type="ECO:0000256" key="3">
    <source>
        <dbReference type="ARBA" id="ARBA00022695"/>
    </source>
</evidence>
<dbReference type="InterPro" id="IPR043502">
    <property type="entry name" value="DNA/RNA_pol_sf"/>
</dbReference>
<dbReference type="Gene3D" id="3.30.70.270">
    <property type="match status" value="2"/>
</dbReference>
<dbReference type="SUPFAM" id="SSF56672">
    <property type="entry name" value="DNA/RNA polymerases"/>
    <property type="match status" value="1"/>
</dbReference>
<keyword evidence="7" id="KW-0695">RNA-directed DNA polymerase</keyword>
<dbReference type="PANTHER" id="PTHR37984:SF5">
    <property type="entry name" value="PROTEIN NYNRIN-LIKE"/>
    <property type="match status" value="1"/>
</dbReference>
<reference evidence="9" key="1">
    <citation type="submission" date="2020-08" db="EMBL/GenBank/DDBJ databases">
        <title>Multicomponent nature underlies the extraordinary mechanical properties of spider dragline silk.</title>
        <authorList>
            <person name="Kono N."/>
            <person name="Nakamura H."/>
            <person name="Mori M."/>
            <person name="Yoshida Y."/>
            <person name="Ohtoshi R."/>
            <person name="Malay A.D."/>
            <person name="Moran D.A.P."/>
            <person name="Tomita M."/>
            <person name="Numata K."/>
            <person name="Arakawa K."/>
        </authorList>
    </citation>
    <scope>NUCLEOTIDE SEQUENCE</scope>
</reference>
<feature type="domain" description="Reverse transcriptase" evidence="8">
    <location>
        <begin position="167"/>
        <end position="354"/>
    </location>
</feature>
<evidence type="ECO:0000256" key="7">
    <source>
        <dbReference type="ARBA" id="ARBA00022918"/>
    </source>
</evidence>
<keyword evidence="6" id="KW-0378">Hydrolase</keyword>
<dbReference type="Pfam" id="PF00078">
    <property type="entry name" value="RVT_1"/>
    <property type="match status" value="1"/>
</dbReference>
<dbReference type="EC" id="2.7.7.49" evidence="1"/>
<dbReference type="SUPFAM" id="SSF50630">
    <property type="entry name" value="Acid proteases"/>
    <property type="match status" value="1"/>
</dbReference>
<dbReference type="GO" id="GO:0003964">
    <property type="term" value="F:RNA-directed DNA polymerase activity"/>
    <property type="evidence" value="ECO:0007669"/>
    <property type="project" value="UniProtKB-KW"/>
</dbReference>
<dbReference type="InterPro" id="IPR041373">
    <property type="entry name" value="RT_RNaseH"/>
</dbReference>
<protein>
    <recommendedName>
        <fullName evidence="1">RNA-directed DNA polymerase</fullName>
        <ecNumber evidence="1">2.7.7.49</ecNumber>
    </recommendedName>
</protein>
<dbReference type="PANTHER" id="PTHR37984">
    <property type="entry name" value="PROTEIN CBG26694"/>
    <property type="match status" value="1"/>
</dbReference>
<dbReference type="Proteomes" id="UP000887159">
    <property type="component" value="Unassembled WGS sequence"/>
</dbReference>
<comment type="caution">
    <text evidence="9">The sequence shown here is derived from an EMBL/GenBank/DDBJ whole genome shotgun (WGS) entry which is preliminary data.</text>
</comment>
<evidence type="ECO:0000256" key="1">
    <source>
        <dbReference type="ARBA" id="ARBA00012493"/>
    </source>
</evidence>
<dbReference type="InterPro" id="IPR050951">
    <property type="entry name" value="Retrovirus_Pol_polyprotein"/>
</dbReference>
<dbReference type="InterPro" id="IPR043128">
    <property type="entry name" value="Rev_trsase/Diguanyl_cyclase"/>
</dbReference>
<proteinExistence type="predicted"/>
<keyword evidence="3" id="KW-0548">Nucleotidyltransferase</keyword>
<dbReference type="FunFam" id="3.30.70.270:FF:000020">
    <property type="entry name" value="Transposon Tf2-6 polyprotein-like Protein"/>
    <property type="match status" value="1"/>
</dbReference>
<evidence type="ECO:0000313" key="9">
    <source>
        <dbReference type="EMBL" id="GFY26252.1"/>
    </source>
</evidence>
<dbReference type="GO" id="GO:0016787">
    <property type="term" value="F:hydrolase activity"/>
    <property type="evidence" value="ECO:0007669"/>
    <property type="project" value="UniProtKB-KW"/>
</dbReference>
<keyword evidence="2" id="KW-0808">Transferase</keyword>
<dbReference type="InterPro" id="IPR021109">
    <property type="entry name" value="Peptidase_aspartic_dom_sf"/>
</dbReference>
<accession>A0A8X7BDB1</accession>
<dbReference type="GO" id="GO:0004519">
    <property type="term" value="F:endonuclease activity"/>
    <property type="evidence" value="ECO:0007669"/>
    <property type="project" value="UniProtKB-KW"/>
</dbReference>
<evidence type="ECO:0000256" key="5">
    <source>
        <dbReference type="ARBA" id="ARBA00022759"/>
    </source>
</evidence>
<dbReference type="EMBL" id="BMAU01021375">
    <property type="protein sequence ID" value="GFY26252.1"/>
    <property type="molecule type" value="Genomic_DNA"/>
</dbReference>
<dbReference type="Gene3D" id="3.10.10.10">
    <property type="entry name" value="HIV Type 1 Reverse Transcriptase, subunit A, domain 1"/>
    <property type="match status" value="1"/>
</dbReference>
<sequence length="577" mass="66261">MTPVELPYVPILLNETFITAQWDTGADKSFISEEVYRKYFSYRPRQKTKDRVVTVQEALCSHLGRASRLTLDFDQKSLIIPDNQIKQLPKIEKPVDIDLTDTKLGDGQQKQLKALFNNFKGLFSDQPGLTHVLYHEIDTGDKGPVVSRPYRYDRVKQGIIDYHIDKMLRDGTICPINSPYASPVVLTRKKNDLPPDSPEAYRFAIDYRKLNGITKYPRYPLPVIDDLLINIPHTGVMSTLDLRSGYFQLAISPKDIEKTGFITRNGTFAFLRMPFGLSGAAPNFQKAIDIILKPVIGRFVLVYMDDVIITSPSFKDHLDHLNQVFTLLRDTGLTLNKEKCHFARDKLKYLGLIISKDGIETDSNKIRAITEMRPPKNNREVSTFLGMTGWYQKFIPRYADICEPLYQLKKKGAKFNWSKEAQDSFDKIKPERNYTVTERECLAVIWALNKFKTYFGPLPVKVITDHVALTKLTNGKNLSSRMIRWALKLSEFNIEWEHRPGVQNVVADLLSRNPVDSIEGSQISCAALRALAINSREQFIREQREDPELGHIYRYLETLMTVLLMRRYARVGPRTSS</sequence>
<dbReference type="AlphaFoldDB" id="A0A8X7BDB1"/>
<keyword evidence="4" id="KW-0540">Nuclease</keyword>
<gene>
    <name evidence="9" type="primary">pol</name>
    <name evidence="9" type="ORF">TNCV_24531</name>
</gene>
<evidence type="ECO:0000256" key="6">
    <source>
        <dbReference type="ARBA" id="ARBA00022801"/>
    </source>
</evidence>
<evidence type="ECO:0000256" key="2">
    <source>
        <dbReference type="ARBA" id="ARBA00022679"/>
    </source>
</evidence>
<name>A0A8X7BDB1_TRICX</name>
<dbReference type="InterPro" id="IPR000477">
    <property type="entry name" value="RT_dom"/>
</dbReference>
<keyword evidence="5" id="KW-0255">Endonuclease</keyword>
<dbReference type="PROSITE" id="PS50878">
    <property type="entry name" value="RT_POL"/>
    <property type="match status" value="1"/>
</dbReference>
<evidence type="ECO:0000313" key="10">
    <source>
        <dbReference type="Proteomes" id="UP000887159"/>
    </source>
</evidence>
<organism evidence="9 10">
    <name type="scientific">Trichonephila clavipes</name>
    <name type="common">Golden silk orbweaver</name>
    <name type="synonym">Nephila clavipes</name>
    <dbReference type="NCBI Taxonomy" id="2585209"/>
    <lineage>
        <taxon>Eukaryota</taxon>
        <taxon>Metazoa</taxon>
        <taxon>Ecdysozoa</taxon>
        <taxon>Arthropoda</taxon>
        <taxon>Chelicerata</taxon>
        <taxon>Arachnida</taxon>
        <taxon>Araneae</taxon>
        <taxon>Araneomorphae</taxon>
        <taxon>Entelegynae</taxon>
        <taxon>Araneoidea</taxon>
        <taxon>Nephilidae</taxon>
        <taxon>Trichonephila</taxon>
    </lineage>
</organism>
<evidence type="ECO:0000256" key="4">
    <source>
        <dbReference type="ARBA" id="ARBA00022722"/>
    </source>
</evidence>